<dbReference type="InterPro" id="IPR018062">
    <property type="entry name" value="HTH_AraC-typ_CS"/>
</dbReference>
<reference evidence="6 7" key="1">
    <citation type="journal article" date="2010" name="Genome Biol. Evol.">
        <title>The sequence of a 1.8-mb bacterial linear plasmid reveals a rich evolutionary reservoir of secondary metabolic pathways.</title>
        <authorList>
            <person name="Medema M.H."/>
            <person name="Trefzer A."/>
            <person name="Kovalchuk A."/>
            <person name="van den Berg M."/>
            <person name="Mueller U."/>
            <person name="Heijne W."/>
            <person name="Wu L."/>
            <person name="Alam M.T."/>
            <person name="Ronning C.M."/>
            <person name="Nierman W.C."/>
            <person name="Bovenberg R.A.L."/>
            <person name="Breitling R."/>
            <person name="Takano E."/>
        </authorList>
    </citation>
    <scope>NUCLEOTIDE SEQUENCE [LARGE SCALE GENOMIC DNA]</scope>
    <source>
        <strain evidence="7">ATCC 27064 / DSM 738 / JCM 4710 / NBRC 13307 / NCIMB 12785 / NRRL 3585 / VKM Ac-602</strain>
        <plasmid evidence="6">pSCL4</plasmid>
    </source>
</reference>
<evidence type="ECO:0000256" key="4">
    <source>
        <dbReference type="SAM" id="MobiDB-lite"/>
    </source>
</evidence>
<dbReference type="eggNOG" id="COG1475">
    <property type="taxonomic scope" value="Bacteria"/>
</dbReference>
<dbReference type="Proteomes" id="UP000002357">
    <property type="component" value="Plasmid pSCL4"/>
</dbReference>
<dbReference type="PROSITE" id="PS01124">
    <property type="entry name" value="HTH_ARAC_FAMILY_2"/>
    <property type="match status" value="1"/>
</dbReference>
<keyword evidence="7" id="KW-1185">Reference proteome</keyword>
<protein>
    <submittedName>
        <fullName evidence="6">Transcriptional regulator</fullName>
    </submittedName>
</protein>
<dbReference type="eggNOG" id="COG2207">
    <property type="taxonomic scope" value="Bacteria"/>
</dbReference>
<evidence type="ECO:0000313" key="7">
    <source>
        <dbReference type="Proteomes" id="UP000002357"/>
    </source>
</evidence>
<keyword evidence="6" id="KW-0614">Plasmid</keyword>
<evidence type="ECO:0000256" key="2">
    <source>
        <dbReference type="ARBA" id="ARBA00023125"/>
    </source>
</evidence>
<dbReference type="InterPro" id="IPR009057">
    <property type="entry name" value="Homeodomain-like_sf"/>
</dbReference>
<keyword evidence="1" id="KW-0805">Transcription regulation</keyword>
<evidence type="ECO:0000256" key="1">
    <source>
        <dbReference type="ARBA" id="ARBA00023015"/>
    </source>
</evidence>
<keyword evidence="2" id="KW-0238">DNA-binding</keyword>
<keyword evidence="3" id="KW-0804">Transcription</keyword>
<dbReference type="InterPro" id="IPR050204">
    <property type="entry name" value="AraC_XylS_family_regulators"/>
</dbReference>
<gene>
    <name evidence="6" type="primary">strR</name>
    <name evidence="6" type="ORF">SCLAV_p1235</name>
</gene>
<dbReference type="SMART" id="SM00342">
    <property type="entry name" value="HTH_ARAC"/>
    <property type="match status" value="1"/>
</dbReference>
<evidence type="ECO:0000313" key="6">
    <source>
        <dbReference type="EMBL" id="EFG04721.2"/>
    </source>
</evidence>
<dbReference type="PANTHER" id="PTHR46796">
    <property type="entry name" value="HTH-TYPE TRANSCRIPTIONAL ACTIVATOR RHAS-RELATED"/>
    <property type="match status" value="1"/>
</dbReference>
<evidence type="ECO:0000259" key="5">
    <source>
        <dbReference type="PROSITE" id="PS01124"/>
    </source>
</evidence>
<dbReference type="GO" id="GO:0043565">
    <property type="term" value="F:sequence-specific DNA binding"/>
    <property type="evidence" value="ECO:0007669"/>
    <property type="project" value="InterPro"/>
</dbReference>
<feature type="region of interest" description="Disordered" evidence="4">
    <location>
        <begin position="154"/>
        <end position="180"/>
    </location>
</feature>
<dbReference type="EMBL" id="CM000914">
    <property type="protein sequence ID" value="EFG04721.2"/>
    <property type="molecule type" value="Genomic_DNA"/>
</dbReference>
<dbReference type="Gene3D" id="1.10.10.60">
    <property type="entry name" value="Homeodomain-like"/>
    <property type="match status" value="2"/>
</dbReference>
<dbReference type="Pfam" id="PF12833">
    <property type="entry name" value="HTH_18"/>
    <property type="match status" value="1"/>
</dbReference>
<name>D5SLC8_STRCL</name>
<accession>D5SLC8</accession>
<sequence>MHRLRAAALRGRQEIEVTYFDGSRDEAFLRAVGENIAHGLPLSLSDRKAAARRILAVRPQWSDRAVAAHAGLSGKTVSAIRRRSAEEAPRLRSAEESPHLNSRIGADGRRYPLDGSAGRLRASQLISARPDTPLRAIARDAGVSVGTAHDVRRQLFGGEEPGPGRTSGAPGPDTPEGPKSAADRLALLRSLSQDPSLQNTRTGRELLRWLHTQAVTDDDWQALTATVPAHCVDAVVELARQCAQTWQRIADDVARPKESAVERAVTSAIRSMRENLGEELTIDALAETAMFSRFHFTRVFKNMTGLSPVHFLSALRLQEAKKLLVGTELNIADISNVVGYRSIGSFSTRFKSSVGLAPVAYRRLGGFAEEINVSDGGDEPGALPLSVRGSVLPPASGPAGCVLVGLFPDPVPRGRPVRCALLDHPGAYALENVPEGTWYVLAQSVPYSRDGRDGRDGAEGGDGGGVPAVPCVGASEPVTVALHALPSPVDVQLRPVNALDPPELLALLDVRTTALRTASG</sequence>
<feature type="domain" description="HTH araC/xylS-type" evidence="5">
    <location>
        <begin position="266"/>
        <end position="364"/>
    </location>
</feature>
<dbReference type="GO" id="GO:0003700">
    <property type="term" value="F:DNA-binding transcription factor activity"/>
    <property type="evidence" value="ECO:0007669"/>
    <property type="project" value="InterPro"/>
</dbReference>
<evidence type="ECO:0000256" key="3">
    <source>
        <dbReference type="ARBA" id="ARBA00023163"/>
    </source>
</evidence>
<geneLocation type="plasmid" evidence="6 7">
    <name>pSCL4</name>
</geneLocation>
<proteinExistence type="predicted"/>
<dbReference type="PROSITE" id="PS00041">
    <property type="entry name" value="HTH_ARAC_FAMILY_1"/>
    <property type="match status" value="1"/>
</dbReference>
<feature type="compositionally biased region" description="Basic and acidic residues" evidence="4">
    <location>
        <begin position="84"/>
        <end position="98"/>
    </location>
</feature>
<dbReference type="SUPFAM" id="SSF46689">
    <property type="entry name" value="Homeodomain-like"/>
    <property type="match status" value="2"/>
</dbReference>
<organism evidence="6 7">
    <name type="scientific">Streptomyces clavuligerus</name>
    <dbReference type="NCBI Taxonomy" id="1901"/>
    <lineage>
        <taxon>Bacteria</taxon>
        <taxon>Bacillati</taxon>
        <taxon>Actinomycetota</taxon>
        <taxon>Actinomycetes</taxon>
        <taxon>Kitasatosporales</taxon>
        <taxon>Streptomycetaceae</taxon>
        <taxon>Streptomyces</taxon>
    </lineage>
</organism>
<feature type="region of interest" description="Disordered" evidence="4">
    <location>
        <begin position="84"/>
        <end position="110"/>
    </location>
</feature>
<dbReference type="InterPro" id="IPR018060">
    <property type="entry name" value="HTH_AraC"/>
</dbReference>
<dbReference type="AlphaFoldDB" id="D5SLC8"/>
<dbReference type="PANTHER" id="PTHR46796:SF7">
    <property type="entry name" value="ARAC FAMILY TRANSCRIPTIONAL REGULATOR"/>
    <property type="match status" value="1"/>
</dbReference>